<protein>
    <submittedName>
        <fullName evidence="2">Uncharacterized protein</fullName>
    </submittedName>
</protein>
<sequence>MCLLCLKISSLRMVCCRTNSQKSKDPEEFVTFGMGKKCTTNCNYLTHRR</sequence>
<dbReference type="Proteomes" id="UP000009138">
    <property type="component" value="Unassembled WGS sequence"/>
</dbReference>
<reference evidence="2 3" key="1">
    <citation type="journal article" date="2009" name="PLoS Genet.">
        <title>Genomic analysis of the basal lineage fungus Rhizopus oryzae reveals a whole-genome duplication.</title>
        <authorList>
            <person name="Ma L.-J."/>
            <person name="Ibrahim A.S."/>
            <person name="Skory C."/>
            <person name="Grabherr M.G."/>
            <person name="Burger G."/>
            <person name="Butler M."/>
            <person name="Elias M."/>
            <person name="Idnurm A."/>
            <person name="Lang B.F."/>
            <person name="Sone T."/>
            <person name="Abe A."/>
            <person name="Calvo S.E."/>
            <person name="Corrochano L.M."/>
            <person name="Engels R."/>
            <person name="Fu J."/>
            <person name="Hansberg W."/>
            <person name="Kim J.-M."/>
            <person name="Kodira C.D."/>
            <person name="Koehrsen M.J."/>
            <person name="Liu B."/>
            <person name="Miranda-Saavedra D."/>
            <person name="O'Leary S."/>
            <person name="Ortiz-Castellanos L."/>
            <person name="Poulter R."/>
            <person name="Rodriguez-Romero J."/>
            <person name="Ruiz-Herrera J."/>
            <person name="Shen Y.-Q."/>
            <person name="Zeng Q."/>
            <person name="Galagan J."/>
            <person name="Birren B.W."/>
            <person name="Cuomo C.A."/>
            <person name="Wickes B.L."/>
        </authorList>
    </citation>
    <scope>NUCLEOTIDE SEQUENCE [LARGE SCALE GENOMIC DNA]</scope>
    <source>
        <strain evidence="3">RA 99-880 / ATCC MYA-4621 / FGSC 9543 / NRRL 43880</strain>
    </source>
</reference>
<dbReference type="VEuPathDB" id="FungiDB:RO3G_07274"/>
<proteinExistence type="predicted"/>
<feature type="signal peptide" evidence="1">
    <location>
        <begin position="1"/>
        <end position="16"/>
    </location>
</feature>
<accession>I1C289</accession>
<dbReference type="RefSeq" id="XP_067517965.1">
    <property type="nucleotide sequence ID" value="XM_067661864.1"/>
</dbReference>
<dbReference type="AlphaFoldDB" id="I1C289"/>
<evidence type="ECO:0000256" key="1">
    <source>
        <dbReference type="SAM" id="SignalP"/>
    </source>
</evidence>
<keyword evidence="1" id="KW-0732">Signal</keyword>
<dbReference type="EMBL" id="CH476736">
    <property type="protein sequence ID" value="EIE82569.1"/>
    <property type="molecule type" value="Genomic_DNA"/>
</dbReference>
<dbReference type="GeneID" id="93614245"/>
<organism evidence="2 3">
    <name type="scientific">Rhizopus delemar (strain RA 99-880 / ATCC MYA-4621 / FGSC 9543 / NRRL 43880)</name>
    <name type="common">Mucormycosis agent</name>
    <name type="synonym">Rhizopus arrhizus var. delemar</name>
    <dbReference type="NCBI Taxonomy" id="246409"/>
    <lineage>
        <taxon>Eukaryota</taxon>
        <taxon>Fungi</taxon>
        <taxon>Fungi incertae sedis</taxon>
        <taxon>Mucoromycota</taxon>
        <taxon>Mucoromycotina</taxon>
        <taxon>Mucoromycetes</taxon>
        <taxon>Mucorales</taxon>
        <taxon>Mucorineae</taxon>
        <taxon>Rhizopodaceae</taxon>
        <taxon>Rhizopus</taxon>
    </lineage>
</organism>
<keyword evidence="3" id="KW-1185">Reference proteome</keyword>
<name>I1C289_RHIO9</name>
<evidence type="ECO:0000313" key="3">
    <source>
        <dbReference type="Proteomes" id="UP000009138"/>
    </source>
</evidence>
<gene>
    <name evidence="2" type="ORF">RO3G_07274</name>
</gene>
<evidence type="ECO:0000313" key="2">
    <source>
        <dbReference type="EMBL" id="EIE82569.1"/>
    </source>
</evidence>
<dbReference type="InParanoid" id="I1C289"/>
<feature type="chain" id="PRO_5003637860" evidence="1">
    <location>
        <begin position="17"/>
        <end position="49"/>
    </location>
</feature>